<name>A0ABN2FX68_9ACTN</name>
<reference evidence="1 2" key="1">
    <citation type="journal article" date="2019" name="Int. J. Syst. Evol. Microbiol.">
        <title>The Global Catalogue of Microorganisms (GCM) 10K type strain sequencing project: providing services to taxonomists for standard genome sequencing and annotation.</title>
        <authorList>
            <consortium name="The Broad Institute Genomics Platform"/>
            <consortium name="The Broad Institute Genome Sequencing Center for Infectious Disease"/>
            <person name="Wu L."/>
            <person name="Ma J."/>
        </authorList>
    </citation>
    <scope>NUCLEOTIDE SEQUENCE [LARGE SCALE GENOMIC DNA]</scope>
    <source>
        <strain evidence="1 2">JCM 14306</strain>
    </source>
</reference>
<evidence type="ECO:0000313" key="2">
    <source>
        <dbReference type="Proteomes" id="UP001501319"/>
    </source>
</evidence>
<organism evidence="1 2">
    <name type="scientific">Kribbella alba</name>
    <dbReference type="NCBI Taxonomy" id="190197"/>
    <lineage>
        <taxon>Bacteria</taxon>
        <taxon>Bacillati</taxon>
        <taxon>Actinomycetota</taxon>
        <taxon>Actinomycetes</taxon>
        <taxon>Propionibacteriales</taxon>
        <taxon>Kribbellaceae</taxon>
        <taxon>Kribbella</taxon>
    </lineage>
</organism>
<protein>
    <recommendedName>
        <fullName evidence="3">SEC-C motif-containing protein</fullName>
    </recommendedName>
</protein>
<comment type="caution">
    <text evidence="1">The sequence shown here is derived from an EMBL/GenBank/DDBJ whole genome shotgun (WGS) entry which is preliminary data.</text>
</comment>
<keyword evidence="2" id="KW-1185">Reference proteome</keyword>
<evidence type="ECO:0000313" key="1">
    <source>
        <dbReference type="EMBL" id="GAA1661317.1"/>
    </source>
</evidence>
<dbReference type="SUPFAM" id="SSF48452">
    <property type="entry name" value="TPR-like"/>
    <property type="match status" value="1"/>
</dbReference>
<dbReference type="InterPro" id="IPR011990">
    <property type="entry name" value="TPR-like_helical_dom_sf"/>
</dbReference>
<dbReference type="SUPFAM" id="SSF103642">
    <property type="entry name" value="Sec-C motif"/>
    <property type="match status" value="1"/>
</dbReference>
<accession>A0ABN2FX68</accession>
<gene>
    <name evidence="1" type="ORF">GCM10009744_63820</name>
</gene>
<dbReference type="Proteomes" id="UP001501319">
    <property type="component" value="Unassembled WGS sequence"/>
</dbReference>
<proteinExistence type="predicted"/>
<sequence>MDAAQHHLLDKQPGQAIAIWRQLIAGGGSDADWGHIEYADYLFREGKEDEARAELAAVMAGGRVFGMPWRLTAELLEELGFLADALVWYSAATRRLTAEELAIPLGPPWAREIRAGQRRVKWRMGMRLDDTDLLVEIGDFEADEKLLHVLSLLQRPEVIHGRLQFWARTEFEYPHALCARHFAANPLERYYQAAEDALRAHAGRLLVSPRTVESLASVLGAALHAKHLTEVRSVASRYDDGTGVEWPPGRNQPCWCRSGTKYKKCCGANRAAEDSGSG</sequence>
<dbReference type="Gene3D" id="3.10.450.50">
    <property type="match status" value="1"/>
</dbReference>
<dbReference type="Pfam" id="PF02810">
    <property type="entry name" value="SEC-C"/>
    <property type="match status" value="1"/>
</dbReference>
<dbReference type="EMBL" id="BAAANE010000016">
    <property type="protein sequence ID" value="GAA1661317.1"/>
    <property type="molecule type" value="Genomic_DNA"/>
</dbReference>
<dbReference type="InterPro" id="IPR004027">
    <property type="entry name" value="SEC_C_motif"/>
</dbReference>
<evidence type="ECO:0008006" key="3">
    <source>
        <dbReference type="Google" id="ProtNLM"/>
    </source>
</evidence>